<sequence length="38" mass="4077">MDNSIGDRHVTVYTSLLYGKFTFAIALADLSRAMVAGA</sequence>
<dbReference type="PATRIC" id="fig|431306.5.peg.1362"/>
<proteinExistence type="predicted"/>
<protein>
    <submittedName>
        <fullName evidence="1">Uncharacterized protein</fullName>
    </submittedName>
</protein>
<accession>A0A0U5F4V6</accession>
<evidence type="ECO:0000313" key="1">
    <source>
        <dbReference type="EMBL" id="CEF55299.1"/>
    </source>
</evidence>
<organism evidence="1 2">
    <name type="scientific">Acetobacter ghanensis</name>
    <dbReference type="NCBI Taxonomy" id="431306"/>
    <lineage>
        <taxon>Bacteria</taxon>
        <taxon>Pseudomonadati</taxon>
        <taxon>Pseudomonadota</taxon>
        <taxon>Alphaproteobacteria</taxon>
        <taxon>Acetobacterales</taxon>
        <taxon>Acetobacteraceae</taxon>
        <taxon>Acetobacter</taxon>
    </lineage>
</organism>
<dbReference type="Proteomes" id="UP000068250">
    <property type="component" value="Chromosome I"/>
</dbReference>
<dbReference type="EMBL" id="LN609302">
    <property type="protein sequence ID" value="CEF55299.1"/>
    <property type="molecule type" value="Genomic_DNA"/>
</dbReference>
<reference evidence="2" key="1">
    <citation type="submission" date="2014-09" db="EMBL/GenBank/DDBJ databases">
        <authorList>
            <person name="Illeghems K.G."/>
        </authorList>
    </citation>
    <scope>NUCLEOTIDE SEQUENCE [LARGE SCALE GENOMIC DNA]</scope>
    <source>
        <strain evidence="2">LMG 23848T</strain>
    </source>
</reference>
<dbReference type="AlphaFoldDB" id="A0A0U5F4V6"/>
<gene>
    <name evidence="1" type="ORF">AGA_1337</name>
</gene>
<evidence type="ECO:0000313" key="2">
    <source>
        <dbReference type="Proteomes" id="UP000068250"/>
    </source>
</evidence>
<name>A0A0U5F4V6_9PROT</name>
<dbReference type="STRING" id="431306.AGA_1337"/>